<feature type="compositionally biased region" description="Low complexity" evidence="1">
    <location>
        <begin position="229"/>
        <end position="252"/>
    </location>
</feature>
<reference evidence="3 4" key="1">
    <citation type="submission" date="2021-03" db="EMBL/GenBank/DDBJ databases">
        <title>Genomic Encyclopedia of Type Strains, Phase III (KMG-III): the genomes of soil and plant-associated and newly described type strains.</title>
        <authorList>
            <person name="Whitman W."/>
        </authorList>
    </citation>
    <scope>NUCLEOTIDE SEQUENCE [LARGE SCALE GENOMIC DNA]</scope>
    <source>
        <strain evidence="3 4">IMMIB AFH-6</strain>
    </source>
</reference>
<dbReference type="InterPro" id="IPR014004">
    <property type="entry name" value="Transpt-assoc_nodulatn_dom_bac"/>
</dbReference>
<dbReference type="NCBIfam" id="NF033157">
    <property type="entry name" value="SWFGD_domain"/>
    <property type="match status" value="1"/>
</dbReference>
<keyword evidence="4" id="KW-1185">Reference proteome</keyword>
<feature type="region of interest" description="Disordered" evidence="1">
    <location>
        <begin position="229"/>
        <end position="286"/>
    </location>
</feature>
<evidence type="ECO:0000259" key="2">
    <source>
        <dbReference type="PROSITE" id="PS50914"/>
    </source>
</evidence>
<evidence type="ECO:0000313" key="4">
    <source>
        <dbReference type="Proteomes" id="UP000781958"/>
    </source>
</evidence>
<evidence type="ECO:0000256" key="1">
    <source>
        <dbReference type="SAM" id="MobiDB-lite"/>
    </source>
</evidence>
<dbReference type="InterPro" id="IPR051686">
    <property type="entry name" value="Lipoprotein_DolP"/>
</dbReference>
<accession>A0ABS4SXF5</accession>
<proteinExistence type="predicted"/>
<dbReference type="Gene3D" id="3.30.1340.30">
    <property type="match status" value="1"/>
</dbReference>
<name>A0ABS4SXF5_9PROT</name>
<organism evidence="3 4">
    <name type="scientific">Azospirillum rugosum</name>
    <dbReference type="NCBI Taxonomy" id="416170"/>
    <lineage>
        <taxon>Bacteria</taxon>
        <taxon>Pseudomonadati</taxon>
        <taxon>Pseudomonadota</taxon>
        <taxon>Alphaproteobacteria</taxon>
        <taxon>Rhodospirillales</taxon>
        <taxon>Azospirillaceae</taxon>
        <taxon>Azospirillum</taxon>
    </lineage>
</organism>
<gene>
    <name evidence="3" type="ORF">J2851_006981</name>
</gene>
<dbReference type="PROSITE" id="PS50914">
    <property type="entry name" value="BON"/>
    <property type="match status" value="1"/>
</dbReference>
<dbReference type="InterPro" id="IPR047800">
    <property type="entry name" value="SWFGD_dom"/>
</dbReference>
<dbReference type="Pfam" id="PF04972">
    <property type="entry name" value="BON"/>
    <property type="match status" value="1"/>
</dbReference>
<dbReference type="SMART" id="SM00749">
    <property type="entry name" value="BON"/>
    <property type="match status" value="1"/>
</dbReference>
<dbReference type="RefSeq" id="WP_209773641.1">
    <property type="nucleotide sequence ID" value="NZ_JAGINP010000043.1"/>
</dbReference>
<dbReference type="EMBL" id="JAGINP010000043">
    <property type="protein sequence ID" value="MBP2297162.1"/>
    <property type="molecule type" value="Genomic_DNA"/>
</dbReference>
<feature type="domain" description="BON" evidence="2">
    <location>
        <begin position="152"/>
        <end position="220"/>
    </location>
</feature>
<protein>
    <submittedName>
        <fullName evidence="3">Osmotically-inducible protein OsmY</fullName>
    </submittedName>
</protein>
<dbReference type="Proteomes" id="UP000781958">
    <property type="component" value="Unassembled WGS sequence"/>
</dbReference>
<comment type="caution">
    <text evidence="3">The sequence shown here is derived from an EMBL/GenBank/DDBJ whole genome shotgun (WGS) entry which is preliminary data.</text>
</comment>
<dbReference type="PANTHER" id="PTHR34606:SF15">
    <property type="entry name" value="BON DOMAIN-CONTAINING PROTEIN"/>
    <property type="match status" value="1"/>
</dbReference>
<evidence type="ECO:0000313" key="3">
    <source>
        <dbReference type="EMBL" id="MBP2297162.1"/>
    </source>
</evidence>
<sequence>MARDERWWRNDLEERGWNRGERDVRDLGQHRDYGRDMLNDMRQYARGDRDRWDQDDRRRDDWGRDDRRREGWGRGDFGRMGYDRSDYDYGRGGHYGGSQHSGDRGFLERAGDEMASWFGDEDAERRRRTDAWRGDSGAQHHRGRGPKGYTRSDERIREDINDRLTDDPYLDASDIEVTVSGAEVTLSGSVEDRRAKHRAEDIAESVSGARHVQNNLRVRQLMGGMMGSGAPDAALGSAAATTRTGSTTTSGTGRRDAYDTRTTGVVGDMNAPATLDTADTDSITRR</sequence>
<dbReference type="PANTHER" id="PTHR34606">
    <property type="entry name" value="BON DOMAIN-CONTAINING PROTEIN"/>
    <property type="match status" value="1"/>
</dbReference>
<feature type="region of interest" description="Disordered" evidence="1">
    <location>
        <begin position="128"/>
        <end position="155"/>
    </location>
</feature>
<dbReference type="InterPro" id="IPR007055">
    <property type="entry name" value="BON_dom"/>
</dbReference>